<protein>
    <submittedName>
        <fullName evidence="1">Uncharacterized protein</fullName>
    </submittedName>
</protein>
<comment type="caution">
    <text evidence="1">The sequence shown here is derived from an EMBL/GenBank/DDBJ whole genome shotgun (WGS) entry which is preliminary data.</text>
</comment>
<keyword evidence="2" id="KW-1185">Reference proteome</keyword>
<dbReference type="Proteomes" id="UP001434883">
    <property type="component" value="Unassembled WGS sequence"/>
</dbReference>
<evidence type="ECO:0000313" key="2">
    <source>
        <dbReference type="Proteomes" id="UP001434883"/>
    </source>
</evidence>
<proteinExistence type="predicted"/>
<sequence>MAEQGGMERSLTWRGACCCDFEVQATSMQKLQVGKSKCSVVLGVLTLKIHYTVLAKFSSHGNVPTSVGKFLLNLKLRQQSRTEACLNTGQTNRKLRC</sequence>
<name>A0ABV0RJL0_9TELE</name>
<organism evidence="1 2">
    <name type="scientific">Xenoophorus captivus</name>
    <dbReference type="NCBI Taxonomy" id="1517983"/>
    <lineage>
        <taxon>Eukaryota</taxon>
        <taxon>Metazoa</taxon>
        <taxon>Chordata</taxon>
        <taxon>Craniata</taxon>
        <taxon>Vertebrata</taxon>
        <taxon>Euteleostomi</taxon>
        <taxon>Actinopterygii</taxon>
        <taxon>Neopterygii</taxon>
        <taxon>Teleostei</taxon>
        <taxon>Neoteleostei</taxon>
        <taxon>Acanthomorphata</taxon>
        <taxon>Ovalentaria</taxon>
        <taxon>Atherinomorphae</taxon>
        <taxon>Cyprinodontiformes</taxon>
        <taxon>Goodeidae</taxon>
        <taxon>Xenoophorus</taxon>
    </lineage>
</organism>
<reference evidence="1 2" key="1">
    <citation type="submission" date="2021-06" db="EMBL/GenBank/DDBJ databases">
        <authorList>
            <person name="Palmer J.M."/>
        </authorList>
    </citation>
    <scope>NUCLEOTIDE SEQUENCE [LARGE SCALE GENOMIC DNA]</scope>
    <source>
        <strain evidence="1 2">XC_2019</strain>
        <tissue evidence="1">Muscle</tissue>
    </source>
</reference>
<evidence type="ECO:0000313" key="1">
    <source>
        <dbReference type="EMBL" id="MEQ2208353.1"/>
    </source>
</evidence>
<dbReference type="EMBL" id="JAHRIN010050477">
    <property type="protein sequence ID" value="MEQ2208353.1"/>
    <property type="molecule type" value="Genomic_DNA"/>
</dbReference>
<accession>A0ABV0RJL0</accession>
<gene>
    <name evidence="1" type="ORF">XENOCAPTIV_026136</name>
</gene>